<dbReference type="GO" id="GO:0005829">
    <property type="term" value="C:cytosol"/>
    <property type="evidence" value="ECO:0007669"/>
    <property type="project" value="TreeGrafter"/>
</dbReference>
<reference evidence="2 4" key="1">
    <citation type="journal article" date="2012" name="Nature">
        <title>Algal genomes reveal evolutionary mosaicism and the fate of nucleomorphs.</title>
        <authorList>
            <consortium name="DOE Joint Genome Institute"/>
            <person name="Curtis B.A."/>
            <person name="Tanifuji G."/>
            <person name="Burki F."/>
            <person name="Gruber A."/>
            <person name="Irimia M."/>
            <person name="Maruyama S."/>
            <person name="Arias M.C."/>
            <person name="Ball S.G."/>
            <person name="Gile G.H."/>
            <person name="Hirakawa Y."/>
            <person name="Hopkins J.F."/>
            <person name="Kuo A."/>
            <person name="Rensing S.A."/>
            <person name="Schmutz J."/>
            <person name="Symeonidi A."/>
            <person name="Elias M."/>
            <person name="Eveleigh R.J."/>
            <person name="Herman E.K."/>
            <person name="Klute M.J."/>
            <person name="Nakayama T."/>
            <person name="Obornik M."/>
            <person name="Reyes-Prieto A."/>
            <person name="Armbrust E.V."/>
            <person name="Aves S.J."/>
            <person name="Beiko R.G."/>
            <person name="Coutinho P."/>
            <person name="Dacks J.B."/>
            <person name="Durnford D.G."/>
            <person name="Fast N.M."/>
            <person name="Green B.R."/>
            <person name="Grisdale C.J."/>
            <person name="Hempel F."/>
            <person name="Henrissat B."/>
            <person name="Hoppner M.P."/>
            <person name="Ishida K."/>
            <person name="Kim E."/>
            <person name="Koreny L."/>
            <person name="Kroth P.G."/>
            <person name="Liu Y."/>
            <person name="Malik S.B."/>
            <person name="Maier U.G."/>
            <person name="McRose D."/>
            <person name="Mock T."/>
            <person name="Neilson J.A."/>
            <person name="Onodera N.T."/>
            <person name="Poole A.M."/>
            <person name="Pritham E.J."/>
            <person name="Richards T.A."/>
            <person name="Rocap G."/>
            <person name="Roy S.W."/>
            <person name="Sarai C."/>
            <person name="Schaack S."/>
            <person name="Shirato S."/>
            <person name="Slamovits C.H."/>
            <person name="Spencer D.F."/>
            <person name="Suzuki S."/>
            <person name="Worden A.Z."/>
            <person name="Zauner S."/>
            <person name="Barry K."/>
            <person name="Bell C."/>
            <person name="Bharti A.K."/>
            <person name="Crow J.A."/>
            <person name="Grimwood J."/>
            <person name="Kramer R."/>
            <person name="Lindquist E."/>
            <person name="Lucas S."/>
            <person name="Salamov A."/>
            <person name="McFadden G.I."/>
            <person name="Lane C.E."/>
            <person name="Keeling P.J."/>
            <person name="Gray M.W."/>
            <person name="Grigoriev I.V."/>
            <person name="Archibald J.M."/>
        </authorList>
    </citation>
    <scope>NUCLEOTIDE SEQUENCE</scope>
    <source>
        <strain evidence="2 4">CCMP2712</strain>
    </source>
</reference>
<dbReference type="Pfam" id="PF04176">
    <property type="entry name" value="TIP41"/>
    <property type="match status" value="1"/>
</dbReference>
<dbReference type="PaxDb" id="55529-EKX32890"/>
<proteinExistence type="inferred from homology"/>
<comment type="similarity">
    <text evidence="1">Belongs to the TIP41 family.</text>
</comment>
<dbReference type="Proteomes" id="UP000011087">
    <property type="component" value="Unassembled WGS sequence"/>
</dbReference>
<feature type="non-terminal residue" evidence="2">
    <location>
        <position position="1"/>
    </location>
</feature>
<dbReference type="InterPro" id="IPR051330">
    <property type="entry name" value="Phosphatase_reg/MetRdx"/>
</dbReference>
<dbReference type="GeneID" id="17289626"/>
<reference evidence="3" key="3">
    <citation type="submission" date="2015-06" db="UniProtKB">
        <authorList>
            <consortium name="EnsemblProtists"/>
        </authorList>
    </citation>
    <scope>IDENTIFICATION</scope>
</reference>
<dbReference type="PANTHER" id="PTHR21021">
    <property type="entry name" value="GAF/PUTATIVE CYTOSKELETAL PROTEIN"/>
    <property type="match status" value="1"/>
</dbReference>
<dbReference type="InterPro" id="IPR007303">
    <property type="entry name" value="TIP41-like"/>
</dbReference>
<dbReference type="GO" id="GO:0031929">
    <property type="term" value="P:TOR signaling"/>
    <property type="evidence" value="ECO:0007669"/>
    <property type="project" value="TreeGrafter"/>
</dbReference>
<evidence type="ECO:0000313" key="3">
    <source>
        <dbReference type="EnsemblProtists" id="EKX32890"/>
    </source>
</evidence>
<dbReference type="RefSeq" id="XP_005819870.1">
    <property type="nucleotide sequence ID" value="XM_005819813.1"/>
</dbReference>
<sequence length="55" mass="6651">ILWSSDVILFEDELHDNGKNILTVRIRVTNSYFYVLQRLWVRVDGVIFRLKETRL</sequence>
<organism evidence="2">
    <name type="scientific">Guillardia theta (strain CCMP2712)</name>
    <name type="common">Cryptophyte</name>
    <dbReference type="NCBI Taxonomy" id="905079"/>
    <lineage>
        <taxon>Eukaryota</taxon>
        <taxon>Cryptophyceae</taxon>
        <taxon>Pyrenomonadales</taxon>
        <taxon>Geminigeraceae</taxon>
        <taxon>Guillardia</taxon>
    </lineage>
</organism>
<reference evidence="4" key="2">
    <citation type="submission" date="2012-11" db="EMBL/GenBank/DDBJ databases">
        <authorList>
            <person name="Kuo A."/>
            <person name="Curtis B.A."/>
            <person name="Tanifuji G."/>
            <person name="Burki F."/>
            <person name="Gruber A."/>
            <person name="Irimia M."/>
            <person name="Maruyama S."/>
            <person name="Arias M.C."/>
            <person name="Ball S.G."/>
            <person name="Gile G.H."/>
            <person name="Hirakawa Y."/>
            <person name="Hopkins J.F."/>
            <person name="Rensing S.A."/>
            <person name="Schmutz J."/>
            <person name="Symeonidi A."/>
            <person name="Elias M."/>
            <person name="Eveleigh R.J."/>
            <person name="Herman E.K."/>
            <person name="Klute M.J."/>
            <person name="Nakayama T."/>
            <person name="Obornik M."/>
            <person name="Reyes-Prieto A."/>
            <person name="Armbrust E.V."/>
            <person name="Aves S.J."/>
            <person name="Beiko R.G."/>
            <person name="Coutinho P."/>
            <person name="Dacks J.B."/>
            <person name="Durnford D.G."/>
            <person name="Fast N.M."/>
            <person name="Green B.R."/>
            <person name="Grisdale C."/>
            <person name="Hempe F."/>
            <person name="Henrissat B."/>
            <person name="Hoppner M.P."/>
            <person name="Ishida K.-I."/>
            <person name="Kim E."/>
            <person name="Koreny L."/>
            <person name="Kroth P.G."/>
            <person name="Liu Y."/>
            <person name="Malik S.-B."/>
            <person name="Maier U.G."/>
            <person name="McRose D."/>
            <person name="Mock T."/>
            <person name="Neilson J.A."/>
            <person name="Onodera N.T."/>
            <person name="Poole A.M."/>
            <person name="Pritham E.J."/>
            <person name="Richards T.A."/>
            <person name="Rocap G."/>
            <person name="Roy S.W."/>
            <person name="Sarai C."/>
            <person name="Schaack S."/>
            <person name="Shirato S."/>
            <person name="Slamovits C.H."/>
            <person name="Spencer D.F."/>
            <person name="Suzuki S."/>
            <person name="Worden A.Z."/>
            <person name="Zauner S."/>
            <person name="Barry K."/>
            <person name="Bell C."/>
            <person name="Bharti A.K."/>
            <person name="Crow J.A."/>
            <person name="Grimwood J."/>
            <person name="Kramer R."/>
            <person name="Lindquist E."/>
            <person name="Lucas S."/>
            <person name="Salamov A."/>
            <person name="McFadden G.I."/>
            <person name="Lane C.E."/>
            <person name="Keeling P.J."/>
            <person name="Gray M.W."/>
            <person name="Grigoriev I.V."/>
            <person name="Archibald J.M."/>
        </authorList>
    </citation>
    <scope>NUCLEOTIDE SEQUENCE</scope>
    <source>
        <strain evidence="4">CCMP2712</strain>
    </source>
</reference>
<gene>
    <name evidence="2" type="ORF">GUITHDRAFT_46388</name>
</gene>
<dbReference type="AlphaFoldDB" id="L1IAM3"/>
<evidence type="ECO:0000313" key="4">
    <source>
        <dbReference type="Proteomes" id="UP000011087"/>
    </source>
</evidence>
<dbReference type="OrthoDB" id="10253878at2759"/>
<dbReference type="STRING" id="905079.L1IAM3"/>
<dbReference type="eggNOG" id="KOG3224">
    <property type="taxonomic scope" value="Eukaryota"/>
</dbReference>
<protein>
    <submittedName>
        <fullName evidence="2 3">Uncharacterized protein</fullName>
    </submittedName>
</protein>
<dbReference type="HOGENOM" id="CLU_3038784_0_0_1"/>
<accession>L1IAM3</accession>
<evidence type="ECO:0000256" key="1">
    <source>
        <dbReference type="ARBA" id="ARBA00006658"/>
    </source>
</evidence>
<dbReference type="PANTHER" id="PTHR21021:SF16">
    <property type="entry name" value="TIP41-LIKE PROTEIN"/>
    <property type="match status" value="1"/>
</dbReference>
<dbReference type="KEGG" id="gtt:GUITHDRAFT_46388"/>
<dbReference type="EMBL" id="JH993166">
    <property type="protein sequence ID" value="EKX32890.1"/>
    <property type="molecule type" value="Genomic_DNA"/>
</dbReference>
<feature type="non-terminal residue" evidence="2">
    <location>
        <position position="55"/>
    </location>
</feature>
<name>L1IAM3_GUITC</name>
<dbReference type="EnsemblProtists" id="EKX32890">
    <property type="protein sequence ID" value="EKX32890"/>
    <property type="gene ID" value="GUITHDRAFT_46388"/>
</dbReference>
<evidence type="ECO:0000313" key="2">
    <source>
        <dbReference type="EMBL" id="EKX32890.1"/>
    </source>
</evidence>
<keyword evidence="4" id="KW-1185">Reference proteome</keyword>